<dbReference type="EMBL" id="CAFBLM010000028">
    <property type="protein sequence ID" value="CAB4870177.1"/>
    <property type="molecule type" value="Genomic_DNA"/>
</dbReference>
<dbReference type="InterPro" id="IPR047681">
    <property type="entry name" value="PPA1309-like"/>
</dbReference>
<evidence type="ECO:0000313" key="1">
    <source>
        <dbReference type="EMBL" id="CAB4870177.1"/>
    </source>
</evidence>
<gene>
    <name evidence="1" type="ORF">UFOPK3401_00760</name>
</gene>
<reference evidence="1" key="1">
    <citation type="submission" date="2020-05" db="EMBL/GenBank/DDBJ databases">
        <authorList>
            <person name="Chiriac C."/>
            <person name="Salcher M."/>
            <person name="Ghai R."/>
            <person name="Kavagutti S V."/>
        </authorList>
    </citation>
    <scope>NUCLEOTIDE SEQUENCE</scope>
</reference>
<sequence length="174" mass="19110">MSELLSQAVREIEQFVARDGWDQVPRMFALAWASELVASEPDLAEELGISPDDPGFVPIEQEWDSDDAPLDAALANIGWPDEVHGCAITIERIVLPEAAEAQLVEQGLDPGSREFADSALEHPNHQDVRMAIGVLRNGAQFCVLRIRTTDENETFTEGEDLVPGLTQALISTFQ</sequence>
<accession>A0A6J7DHQ9</accession>
<name>A0A6J7DHQ9_9ZZZZ</name>
<protein>
    <submittedName>
        <fullName evidence="1">Unannotated protein</fullName>
    </submittedName>
</protein>
<dbReference type="NCBIfam" id="NF040618">
    <property type="entry name" value="PPA1309_fam"/>
    <property type="match status" value="1"/>
</dbReference>
<dbReference type="AlphaFoldDB" id="A0A6J7DHQ9"/>
<organism evidence="1">
    <name type="scientific">freshwater metagenome</name>
    <dbReference type="NCBI Taxonomy" id="449393"/>
    <lineage>
        <taxon>unclassified sequences</taxon>
        <taxon>metagenomes</taxon>
        <taxon>ecological metagenomes</taxon>
    </lineage>
</organism>
<proteinExistence type="predicted"/>